<proteinExistence type="predicted"/>
<dbReference type="PANTHER" id="PTHR11008">
    <property type="entry name" value="PROTEIN TAKEOUT-LIKE PROTEIN"/>
    <property type="match status" value="1"/>
</dbReference>
<dbReference type="EMBL" id="NWSH01000012">
    <property type="protein sequence ID" value="PCG80862.1"/>
    <property type="molecule type" value="Genomic_DNA"/>
</dbReference>
<reference evidence="1" key="1">
    <citation type="submission" date="2017-09" db="EMBL/GenBank/DDBJ databases">
        <title>Contemporary evolution of a Lepidopteran species, Heliothis virescens, in response to modern agricultural practices.</title>
        <authorList>
            <person name="Fritz M.L."/>
            <person name="Deyonke A.M."/>
            <person name="Papanicolaou A."/>
            <person name="Micinski S."/>
            <person name="Westbrook J."/>
            <person name="Gould F."/>
        </authorList>
    </citation>
    <scope>NUCLEOTIDE SEQUENCE [LARGE SCALE GENOMIC DNA]</scope>
    <source>
        <strain evidence="1">HvINT-</strain>
        <tissue evidence="1">Whole body</tissue>
    </source>
</reference>
<dbReference type="STRING" id="7102.A0A2A4KB26"/>
<dbReference type="GO" id="GO:0008289">
    <property type="term" value="F:lipid binding"/>
    <property type="evidence" value="ECO:0007669"/>
    <property type="project" value="InterPro"/>
</dbReference>
<gene>
    <name evidence="1" type="ORF">B5V51_633</name>
</gene>
<dbReference type="InterPro" id="IPR010562">
    <property type="entry name" value="Haemolymph_juvenile_hormone-bd"/>
</dbReference>
<evidence type="ECO:0000313" key="1">
    <source>
        <dbReference type="EMBL" id="PCG80862.1"/>
    </source>
</evidence>
<organism evidence="1">
    <name type="scientific">Heliothis virescens</name>
    <name type="common">Tobacco budworm moth</name>
    <dbReference type="NCBI Taxonomy" id="7102"/>
    <lineage>
        <taxon>Eukaryota</taxon>
        <taxon>Metazoa</taxon>
        <taxon>Ecdysozoa</taxon>
        <taxon>Arthropoda</taxon>
        <taxon>Hexapoda</taxon>
        <taxon>Insecta</taxon>
        <taxon>Pterygota</taxon>
        <taxon>Neoptera</taxon>
        <taxon>Endopterygota</taxon>
        <taxon>Lepidoptera</taxon>
        <taxon>Glossata</taxon>
        <taxon>Ditrysia</taxon>
        <taxon>Noctuoidea</taxon>
        <taxon>Noctuidae</taxon>
        <taxon>Heliothinae</taxon>
        <taxon>Heliothis</taxon>
    </lineage>
</organism>
<dbReference type="InterPro" id="IPR038602">
    <property type="entry name" value="Mite_allergen_7_sf"/>
</dbReference>
<dbReference type="Gene3D" id="3.15.10.50">
    <property type="match status" value="1"/>
</dbReference>
<name>A0A2A4KB26_HELVI</name>
<protein>
    <submittedName>
        <fullName evidence="1">Uncharacterized protein</fullName>
    </submittedName>
</protein>
<sequence>MALISTNMRKQIRKHYVVLETFSLVNFNPHAQSTKKKMYITRTASYLRVIARSSRSVSVKFRGCSSHEQRTRKCSSGTFAFLKAFHLCKDESDEVTTDFTLAEGEKKMSESIMLLLDHFKQADPVGLPSDVIPDPYPVADMKQSLSVGTLYLTNTSVYGISKLRIIHVNAEIKDLEVEASFSIDALQSRGNYSMSSWFGSSKGPFTVDIKRLHVLAKANVGVERDGKLRAQNIHLAPSFGAIDMNFENLGFLGGMLQSFVNTGGSALFDSSLPTILKEVYPKIRAEINAKLEEVAGDLQFPNSISPLDMVLIDIRHRVSDMKLDPYRVKDYNTTMSVFTVSLLNTWILGVSSFQREGNITMRLENNTAVADIEIGTQKLEGRTQWDISAVGGMVSKEGAAAFSVEYISARVILAQPLDTRKTPVFRDIDFDIGNIQIRMDGAGTIDYIAEFTVNVLPNLLRYQIMDALEGPLKERIQQELNKLNVDELIKEELPKIDEIQASGFKLSALRGPPIVNTVYDEDDFFNF</sequence>
<dbReference type="PANTHER" id="PTHR11008:SF13">
    <property type="entry name" value="FI04421P"/>
    <property type="match status" value="1"/>
</dbReference>
<dbReference type="Pfam" id="PF16984">
    <property type="entry name" value="Grp7_allergen"/>
    <property type="match status" value="1"/>
</dbReference>
<dbReference type="Pfam" id="PF06585">
    <property type="entry name" value="JHBP"/>
    <property type="match status" value="1"/>
</dbReference>
<dbReference type="SMART" id="SM00700">
    <property type="entry name" value="JHBP"/>
    <property type="match status" value="1"/>
</dbReference>
<dbReference type="InterPro" id="IPR017943">
    <property type="entry name" value="Bactericidal_perm-incr_a/b_dom"/>
</dbReference>
<accession>A0A2A4KB26</accession>
<dbReference type="InterPro" id="IPR020234">
    <property type="entry name" value="Mite_allergen_group-7"/>
</dbReference>
<comment type="caution">
    <text evidence="1">The sequence shown here is derived from an EMBL/GenBank/DDBJ whole genome shotgun (WGS) entry which is preliminary data.</text>
</comment>
<dbReference type="Gene3D" id="3.15.10.30">
    <property type="entry name" value="Haemolymph juvenile hormone binding protein"/>
    <property type="match status" value="1"/>
</dbReference>
<dbReference type="AlphaFoldDB" id="A0A2A4KB26"/>
<dbReference type="InterPro" id="IPR038606">
    <property type="entry name" value="To_sf"/>
</dbReference>
<dbReference type="SUPFAM" id="SSF55394">
    <property type="entry name" value="Bactericidal permeability-increasing protein, BPI"/>
    <property type="match status" value="1"/>
</dbReference>